<keyword evidence="1" id="KW-0472">Membrane</keyword>
<feature type="domain" description="Ig-like" evidence="3">
    <location>
        <begin position="325"/>
        <end position="405"/>
    </location>
</feature>
<organism evidence="4">
    <name type="scientific">Nothobranchius furzeri</name>
    <name type="common">Turquoise killifish</name>
    <dbReference type="NCBI Taxonomy" id="105023"/>
    <lineage>
        <taxon>Eukaryota</taxon>
        <taxon>Metazoa</taxon>
        <taxon>Chordata</taxon>
        <taxon>Craniata</taxon>
        <taxon>Vertebrata</taxon>
        <taxon>Euteleostomi</taxon>
        <taxon>Actinopterygii</taxon>
        <taxon>Neopterygii</taxon>
        <taxon>Teleostei</taxon>
        <taxon>Neoteleostei</taxon>
        <taxon>Acanthomorphata</taxon>
        <taxon>Ovalentaria</taxon>
        <taxon>Atherinomorphae</taxon>
        <taxon>Cyprinodontiformes</taxon>
        <taxon>Nothobranchiidae</taxon>
        <taxon>Nothobranchius</taxon>
    </lineage>
</organism>
<dbReference type="SUPFAM" id="SSF48726">
    <property type="entry name" value="Immunoglobulin"/>
    <property type="match status" value="3"/>
</dbReference>
<dbReference type="SMART" id="SM00409">
    <property type="entry name" value="IG"/>
    <property type="match status" value="5"/>
</dbReference>
<keyword evidence="1" id="KW-1133">Transmembrane helix</keyword>
<dbReference type="InterPro" id="IPR003598">
    <property type="entry name" value="Ig_sub2"/>
</dbReference>
<proteinExistence type="predicted"/>
<dbReference type="InterPro" id="IPR007110">
    <property type="entry name" value="Ig-like_dom"/>
</dbReference>
<evidence type="ECO:0000256" key="1">
    <source>
        <dbReference type="SAM" id="Phobius"/>
    </source>
</evidence>
<dbReference type="PANTHER" id="PTHR46013:SF4">
    <property type="entry name" value="B-CELL RECEPTOR CD22-RELATED"/>
    <property type="match status" value="1"/>
</dbReference>
<dbReference type="SMART" id="SM00408">
    <property type="entry name" value="IGc2"/>
    <property type="match status" value="3"/>
</dbReference>
<reference evidence="4" key="2">
    <citation type="submission" date="2016-06" db="EMBL/GenBank/DDBJ databases">
        <title>The genome of a short-lived fish provides insights into sex chromosome evolution and the genetic control of aging.</title>
        <authorList>
            <person name="Reichwald K."/>
            <person name="Felder M."/>
            <person name="Petzold A."/>
            <person name="Koch P."/>
            <person name="Groth M."/>
            <person name="Platzer M."/>
        </authorList>
    </citation>
    <scope>NUCLEOTIDE SEQUENCE</scope>
    <source>
        <tissue evidence="4">Brain</tissue>
    </source>
</reference>
<gene>
    <name evidence="4" type="primary">Nfu_g_1_011122</name>
</gene>
<evidence type="ECO:0000256" key="2">
    <source>
        <dbReference type="SAM" id="SignalP"/>
    </source>
</evidence>
<dbReference type="Pfam" id="PF13895">
    <property type="entry name" value="Ig_2"/>
    <property type="match status" value="3"/>
</dbReference>
<feature type="signal peptide" evidence="2">
    <location>
        <begin position="1"/>
        <end position="19"/>
    </location>
</feature>
<feature type="transmembrane region" description="Helical" evidence="1">
    <location>
        <begin position="595"/>
        <end position="623"/>
    </location>
</feature>
<dbReference type="EMBL" id="HADY01021381">
    <property type="protein sequence ID" value="SBP59866.1"/>
    <property type="molecule type" value="Transcribed_RNA"/>
</dbReference>
<dbReference type="Gene3D" id="2.60.40.10">
    <property type="entry name" value="Immunoglobulins"/>
    <property type="match status" value="6"/>
</dbReference>
<reference evidence="4" key="1">
    <citation type="submission" date="2016-05" db="EMBL/GenBank/DDBJ databases">
        <authorList>
            <person name="Lavstsen T."/>
            <person name="Jespersen J.S."/>
        </authorList>
    </citation>
    <scope>NUCLEOTIDE SEQUENCE</scope>
    <source>
        <tissue evidence="4">Brain</tissue>
    </source>
</reference>
<dbReference type="PANTHER" id="PTHR46013">
    <property type="entry name" value="VASCULAR CELL ADHESION MOLECULE 1"/>
    <property type="match status" value="1"/>
</dbReference>
<protein>
    <recommendedName>
        <fullName evidence="3">Ig-like domain-containing protein</fullName>
    </recommendedName>
</protein>
<keyword evidence="2" id="KW-0732">Signal</keyword>
<accession>A0A1A8AZG2</accession>
<name>A0A1A8AZG2_NOTFU</name>
<dbReference type="InterPro" id="IPR013783">
    <property type="entry name" value="Ig-like_fold"/>
</dbReference>
<dbReference type="CDD" id="cd00096">
    <property type="entry name" value="Ig"/>
    <property type="match status" value="1"/>
</dbReference>
<dbReference type="InterPro" id="IPR036179">
    <property type="entry name" value="Ig-like_dom_sf"/>
</dbReference>
<dbReference type="AlphaFoldDB" id="A0A1A8AZG2"/>
<feature type="domain" description="Ig-like" evidence="3">
    <location>
        <begin position="239"/>
        <end position="317"/>
    </location>
</feature>
<sequence length="743" mass="81411">MILVGRVFYVSVLLQVSFCQEFDISTPQSVEGLSGSCVAIPCNFSVPSIWNKNLDESCRAIWRRGWRRTQVFDSGLIGENVKQNIIQGQLMGNLREGACTVIFLNLPSNSYDDYYFRLQCDNPLKYNFPAWVRVTTQVSLPRPTITPSTLQVEEGTPVTLSCSAVSPCPILPPVLTWTPGLGDSENTPTAKHVISVMNFNASYLHNGQKVSCTALYSRQAGYNNIFFEKSLTVHVFYSPQNTSVGNPGPVIEGSSVTLTCSTNANPAVDDYTWYRVDGEEAAEVGSEKTLSVKVTEADNQFFCRVSNKYGSQNSSIAQIDILFFPKETAVVFELSGPILEGSSVSLLCRTRSNPPVTNYTWYKDDYVVQEAGPVLSIDRIDPSYSGSYQCMARNDLGEETSAKIQLNVQYSPKNTSFSADPPGPVLDGSSVTLTCTTAANPAANFTWYRASGGEKEVVGSEQDFTFNVTKLSEDQYYCEALNIHGADYSEAASIDVIFPPEILPSSGCLKILSWFRCYCKSQGNPLPSLVWELAGEPVNHSAEIPIREVTMGQGTIRSLISLYHLNEDMPTLVCLSSNSLGSDSLAFNVSSSDTLGLHFVSLLIGSGAGALGMMVVCIPLVYLGRKRKGIPLFNKKLTGSAECVVTKVVNSAPVDVKNGNKVTVEEEEFQDKDVLVYVNVDFDKLRSASEGEVREREIRGLASKTAEYAEICLCSRGGNYKEAKEELADTHLEQEHSIDDPTE</sequence>
<feature type="chain" id="PRO_5008366217" description="Ig-like domain-containing protein" evidence="2">
    <location>
        <begin position="20"/>
        <end position="743"/>
    </location>
</feature>
<dbReference type="PROSITE" id="PS50835">
    <property type="entry name" value="IG_LIKE"/>
    <property type="match status" value="4"/>
</dbReference>
<dbReference type="InterPro" id="IPR003599">
    <property type="entry name" value="Ig_sub"/>
</dbReference>
<evidence type="ECO:0000259" key="3">
    <source>
        <dbReference type="PROSITE" id="PS50835"/>
    </source>
</evidence>
<feature type="domain" description="Ig-like" evidence="3">
    <location>
        <begin position="412"/>
        <end position="495"/>
    </location>
</feature>
<evidence type="ECO:0000313" key="4">
    <source>
        <dbReference type="EMBL" id="SBP59866.1"/>
    </source>
</evidence>
<keyword evidence="1" id="KW-0812">Transmembrane</keyword>
<feature type="domain" description="Ig-like" evidence="3">
    <location>
        <begin position="141"/>
        <end position="232"/>
    </location>
</feature>